<dbReference type="SMART" id="SM00834">
    <property type="entry name" value="CxxC_CXXC_SSSS"/>
    <property type="match status" value="1"/>
</dbReference>
<dbReference type="NCBIfam" id="TIGR02605">
    <property type="entry name" value="CxxC_CxxC_SSSS"/>
    <property type="match status" value="1"/>
</dbReference>
<feature type="domain" description="Putative regulatory protein FmdB zinc ribbon" evidence="1">
    <location>
        <begin position="1"/>
        <end position="42"/>
    </location>
</feature>
<sequence>MPMYDYQCASCGHQLEAIQKISAAPLVDCPACQAPELKKMLSMPGFRLSGSGWYETDFKTGAKKNLAGGDKADWVELYAQAPALSVSCLTVR</sequence>
<comment type="caution">
    <text evidence="2">The sequence shown here is derived from an EMBL/GenBank/DDBJ whole genome shotgun (WGS) entry which is preliminary data.</text>
</comment>
<name>A0ABS1GYT8_9PSED</name>
<protein>
    <submittedName>
        <fullName evidence="2">Zinc ribbon domain-containing protein</fullName>
    </submittedName>
</protein>
<evidence type="ECO:0000313" key="3">
    <source>
        <dbReference type="Proteomes" id="UP000620382"/>
    </source>
</evidence>
<dbReference type="PANTHER" id="PTHR34404">
    <property type="entry name" value="REGULATORY PROTEIN, FMDB FAMILY"/>
    <property type="match status" value="1"/>
</dbReference>
<organism evidence="2 3">
    <name type="scientific">Pseudomonas haemolytica</name>
    <dbReference type="NCBI Taxonomy" id="2600065"/>
    <lineage>
        <taxon>Bacteria</taxon>
        <taxon>Pseudomonadati</taxon>
        <taxon>Pseudomonadota</taxon>
        <taxon>Gammaproteobacteria</taxon>
        <taxon>Pseudomonadales</taxon>
        <taxon>Pseudomonadaceae</taxon>
        <taxon>Pseudomonas</taxon>
    </lineage>
</organism>
<dbReference type="PANTHER" id="PTHR34404:SF2">
    <property type="entry name" value="CONSERVED SERINE RICH PROTEIN"/>
    <property type="match status" value="1"/>
</dbReference>
<dbReference type="Pfam" id="PF09723">
    <property type="entry name" value="Zn_ribbon_8"/>
    <property type="match status" value="1"/>
</dbReference>
<keyword evidence="3" id="KW-1185">Reference proteome</keyword>
<evidence type="ECO:0000313" key="2">
    <source>
        <dbReference type="EMBL" id="MBK3462110.1"/>
    </source>
</evidence>
<gene>
    <name evidence="2" type="ORF">JJD71_23860</name>
</gene>
<dbReference type="InterPro" id="IPR013429">
    <property type="entry name" value="Regulatory_FmdB_Zinc_ribbon"/>
</dbReference>
<dbReference type="Proteomes" id="UP000620382">
    <property type="component" value="Unassembled WGS sequence"/>
</dbReference>
<dbReference type="EMBL" id="JAENSR010000007">
    <property type="protein sequence ID" value="MBK3462110.1"/>
    <property type="molecule type" value="Genomic_DNA"/>
</dbReference>
<proteinExistence type="predicted"/>
<evidence type="ECO:0000259" key="1">
    <source>
        <dbReference type="SMART" id="SM00834"/>
    </source>
</evidence>
<accession>A0ABS1GYT8</accession>
<reference evidence="2 3" key="1">
    <citation type="submission" date="2021-01" db="EMBL/GenBank/DDBJ databases">
        <title>Antibiotic resistance and phylogeny of Pseudomonas spp. isolated over three decades from chicken meat in the Norwegian food chain.</title>
        <authorList>
            <person name="Moen B."/>
        </authorList>
    </citation>
    <scope>NUCLEOTIDE SEQUENCE [LARGE SCALE GENOMIC DNA]</scope>
    <source>
        <strain evidence="2 3">MF6766</strain>
    </source>
</reference>